<dbReference type="CDD" id="cd09281">
    <property type="entry name" value="UPF0066"/>
    <property type="match status" value="1"/>
</dbReference>
<evidence type="ECO:0000256" key="1">
    <source>
        <dbReference type="ARBA" id="ARBA00022691"/>
    </source>
</evidence>
<dbReference type="AlphaFoldDB" id="A0A0W1API0"/>
<proteinExistence type="inferred from homology"/>
<reference evidence="4 5" key="1">
    <citation type="journal article" date="2015" name="Int. Biodeterior. Biodegradation">
        <title>Physiological and genetic screening methods for the isolation of methyl tert-butyl ether-degrading bacteria for bioremediation purposes.</title>
        <authorList>
            <person name="Guisado I.M."/>
            <person name="Purswani J."/>
            <person name="Gonzalez Lopez J."/>
            <person name="Pozo C."/>
        </authorList>
    </citation>
    <scope>NUCLEOTIDE SEQUENCE [LARGE SCALE GENOMIC DNA]</scope>
    <source>
        <strain evidence="4 5">SH7</strain>
    </source>
</reference>
<dbReference type="InterPro" id="IPR036413">
    <property type="entry name" value="YaeB-like_sf"/>
</dbReference>
<comment type="caution">
    <text evidence="4">The sequence shown here is derived from an EMBL/GenBank/DDBJ whole genome shotgun (WGS) entry which is preliminary data.</text>
</comment>
<dbReference type="RefSeq" id="WP_060626904.1">
    <property type="nucleotide sequence ID" value="NZ_LCZJ02000087.1"/>
</dbReference>
<sequence>MNEQESYNIVPIGWVTGMPSNLRLEIKPEFSPALRGLSQFSHCQVLWWLHEFAADHFRQTTQIKPPYDETITGVFASRSPIRPNPIGLSVASILSVDEASGIVEVAGLDTYPGTPILDIKAYFPSTDRVMEVTVPGWAANWGDWTTNN</sequence>
<dbReference type="OrthoDB" id="9799092at2"/>
<dbReference type="SUPFAM" id="SSF118196">
    <property type="entry name" value="YaeB-like"/>
    <property type="match status" value="1"/>
</dbReference>
<dbReference type="EMBL" id="LCZJ02000087">
    <property type="protein sequence ID" value="KTD83254.1"/>
    <property type="molecule type" value="Genomic_DNA"/>
</dbReference>
<dbReference type="NCBIfam" id="TIGR00104">
    <property type="entry name" value="tRNA_TsaA"/>
    <property type="match status" value="1"/>
</dbReference>
<dbReference type="PROSITE" id="PS01318">
    <property type="entry name" value="TSAA_1"/>
    <property type="match status" value="1"/>
</dbReference>
<comment type="similarity">
    <text evidence="2">Belongs to the tRNA methyltransferase O family.</text>
</comment>
<dbReference type="InterPro" id="IPR040372">
    <property type="entry name" value="YaeB-like"/>
</dbReference>
<evidence type="ECO:0000256" key="2">
    <source>
        <dbReference type="ARBA" id="ARBA00033753"/>
    </source>
</evidence>
<keyword evidence="1" id="KW-0949">S-adenosyl-L-methionine</keyword>
<dbReference type="Gene3D" id="2.40.30.70">
    <property type="entry name" value="YaeB-like"/>
    <property type="match status" value="1"/>
</dbReference>
<protein>
    <recommendedName>
        <fullName evidence="3">TsaA-like domain-containing protein</fullName>
    </recommendedName>
</protein>
<dbReference type="PANTHER" id="PTHR12818">
    <property type="entry name" value="TRNA (ADENINE(37)-N6)-METHYLTRANSFERASE"/>
    <property type="match status" value="1"/>
</dbReference>
<dbReference type="InterPro" id="IPR036414">
    <property type="entry name" value="YaeB_N_sf"/>
</dbReference>
<dbReference type="Pfam" id="PF01980">
    <property type="entry name" value="TrmO_N"/>
    <property type="match status" value="1"/>
</dbReference>
<name>A0A0W1API0_9BACL</name>
<gene>
    <name evidence="4" type="ORF">UQ64_03000</name>
</gene>
<keyword evidence="5" id="KW-1185">Reference proteome</keyword>
<accession>A0A0W1API0</accession>
<organism evidence="4 5">
    <name type="scientific">Paenibacillus etheri</name>
    <dbReference type="NCBI Taxonomy" id="1306852"/>
    <lineage>
        <taxon>Bacteria</taxon>
        <taxon>Bacillati</taxon>
        <taxon>Bacillota</taxon>
        <taxon>Bacilli</taxon>
        <taxon>Bacillales</taxon>
        <taxon>Paenibacillaceae</taxon>
        <taxon>Paenibacillus</taxon>
    </lineage>
</organism>
<dbReference type="PANTHER" id="PTHR12818:SF0">
    <property type="entry name" value="TRNA (ADENINE(37)-N6)-METHYLTRANSFERASE"/>
    <property type="match status" value="1"/>
</dbReference>
<dbReference type="Proteomes" id="UP000054709">
    <property type="component" value="Unassembled WGS sequence"/>
</dbReference>
<feature type="domain" description="TsaA-like" evidence="3">
    <location>
        <begin position="9"/>
        <end position="131"/>
    </location>
</feature>
<dbReference type="PROSITE" id="PS51668">
    <property type="entry name" value="TSAA_2"/>
    <property type="match status" value="1"/>
</dbReference>
<dbReference type="InterPro" id="IPR023370">
    <property type="entry name" value="TrmO-like_N"/>
</dbReference>
<dbReference type="InterPro" id="IPR023368">
    <property type="entry name" value="UPF0066_cons_site"/>
</dbReference>
<evidence type="ECO:0000313" key="5">
    <source>
        <dbReference type="Proteomes" id="UP000054709"/>
    </source>
</evidence>
<evidence type="ECO:0000259" key="3">
    <source>
        <dbReference type="PROSITE" id="PS51668"/>
    </source>
</evidence>
<evidence type="ECO:0000313" key="4">
    <source>
        <dbReference type="EMBL" id="KTD83254.1"/>
    </source>
</evidence>